<dbReference type="InterPro" id="IPR037165">
    <property type="entry name" value="AldOxase/xan_DH_Mopterin-bd_sf"/>
</dbReference>
<gene>
    <name evidence="4" type="ORF">LGQ03_11295</name>
</gene>
<feature type="domain" description="Aldehyde oxidase/xanthine dehydrogenase a/b hammerhead" evidence="3">
    <location>
        <begin position="20"/>
        <end position="140"/>
    </location>
</feature>
<comment type="caution">
    <text evidence="4">The sequence shown here is derived from an EMBL/GenBank/DDBJ whole genome shotgun (WGS) entry which is preliminary data.</text>
</comment>
<dbReference type="SMART" id="SM01008">
    <property type="entry name" value="Ald_Xan_dh_C"/>
    <property type="match status" value="1"/>
</dbReference>
<evidence type="ECO:0000256" key="1">
    <source>
        <dbReference type="ARBA" id="ARBA00022505"/>
    </source>
</evidence>
<reference evidence="4" key="1">
    <citation type="submission" date="2021-10" db="EMBL/GenBank/DDBJ databases">
        <title>Loktanella gaetbuli sp. nov., isolated from a tidal flat.</title>
        <authorList>
            <person name="Park S."/>
            <person name="Yoon J.-H."/>
        </authorList>
    </citation>
    <scope>NUCLEOTIDE SEQUENCE</scope>
    <source>
        <strain evidence="4">TSTF-M6</strain>
    </source>
</reference>
<dbReference type="Pfam" id="PF20256">
    <property type="entry name" value="MoCoBD_2"/>
    <property type="match status" value="1"/>
</dbReference>
<dbReference type="Pfam" id="PF02738">
    <property type="entry name" value="MoCoBD_1"/>
    <property type="match status" value="1"/>
</dbReference>
<dbReference type="InterPro" id="IPR016208">
    <property type="entry name" value="Ald_Oxase/xanthine_DH-like"/>
</dbReference>
<dbReference type="InterPro" id="IPR046867">
    <property type="entry name" value="AldOxase/xan_DH_MoCoBD2"/>
</dbReference>
<dbReference type="RefSeq" id="WP_226748488.1">
    <property type="nucleotide sequence ID" value="NZ_JAJATZ010000005.1"/>
</dbReference>
<dbReference type="EMBL" id="JAJATZ010000005">
    <property type="protein sequence ID" value="MCB5199822.1"/>
    <property type="molecule type" value="Genomic_DNA"/>
</dbReference>
<dbReference type="Gene3D" id="3.30.365.10">
    <property type="entry name" value="Aldehyde oxidase/xanthine dehydrogenase, molybdopterin binding domain"/>
    <property type="match status" value="4"/>
</dbReference>
<dbReference type="InterPro" id="IPR000674">
    <property type="entry name" value="Ald_Oxase/Xan_DH_a/b"/>
</dbReference>
<dbReference type="Gene3D" id="3.90.1170.50">
    <property type="entry name" value="Aldehyde oxidase/xanthine dehydrogenase, a/b hammerhead"/>
    <property type="match status" value="1"/>
</dbReference>
<accession>A0ABS8BVU5</accession>
<evidence type="ECO:0000256" key="2">
    <source>
        <dbReference type="ARBA" id="ARBA00023002"/>
    </source>
</evidence>
<organism evidence="4 5">
    <name type="scientific">Loktanella gaetbuli</name>
    <dbReference type="NCBI Taxonomy" id="2881335"/>
    <lineage>
        <taxon>Bacteria</taxon>
        <taxon>Pseudomonadati</taxon>
        <taxon>Pseudomonadota</taxon>
        <taxon>Alphaproteobacteria</taxon>
        <taxon>Rhodobacterales</taxon>
        <taxon>Roseobacteraceae</taxon>
        <taxon>Loktanella</taxon>
    </lineage>
</organism>
<name>A0ABS8BVU5_9RHOB</name>
<evidence type="ECO:0000313" key="5">
    <source>
        <dbReference type="Proteomes" id="UP001138961"/>
    </source>
</evidence>
<dbReference type="InterPro" id="IPR036856">
    <property type="entry name" value="Ald_Oxase/Xan_DH_a/b_sf"/>
</dbReference>
<keyword evidence="2" id="KW-0560">Oxidoreductase</keyword>
<evidence type="ECO:0000259" key="3">
    <source>
        <dbReference type="SMART" id="SM01008"/>
    </source>
</evidence>
<dbReference type="PANTHER" id="PTHR11908:SF132">
    <property type="entry name" value="ALDEHYDE OXIDASE 1-RELATED"/>
    <property type="match status" value="1"/>
</dbReference>
<dbReference type="SUPFAM" id="SSF54665">
    <property type="entry name" value="CO dehydrogenase molybdoprotein N-domain-like"/>
    <property type="match status" value="1"/>
</dbReference>
<dbReference type="PANTHER" id="PTHR11908">
    <property type="entry name" value="XANTHINE DEHYDROGENASE"/>
    <property type="match status" value="1"/>
</dbReference>
<evidence type="ECO:0000313" key="4">
    <source>
        <dbReference type="EMBL" id="MCB5199822.1"/>
    </source>
</evidence>
<keyword evidence="5" id="KW-1185">Reference proteome</keyword>
<dbReference type="Pfam" id="PF01315">
    <property type="entry name" value="Ald_Xan_dh_C"/>
    <property type="match status" value="1"/>
</dbReference>
<keyword evidence="1" id="KW-0500">Molybdenum</keyword>
<protein>
    <submittedName>
        <fullName evidence="4">Xanthine dehydrogenase family protein molybdopterin-binding subunit</fullName>
    </submittedName>
</protein>
<dbReference type="Proteomes" id="UP001138961">
    <property type="component" value="Unassembled WGS sequence"/>
</dbReference>
<dbReference type="InterPro" id="IPR008274">
    <property type="entry name" value="AldOxase/xan_DH_MoCoBD1"/>
</dbReference>
<proteinExistence type="predicted"/>
<sequence>MEKFGKSQSVKRVEDLRFLTGEGRYVDDIAPADALRAVFVRAQVAHGTITGIDVSDALAMPGVAGVITGADMQAAGVVMDMAGVQVKNRDGSKGAHTSRPILALDRVRHVGEPIAIVLADTLNNARDAAEAVIVDIDERPAHMTLEVGGEPLHDSAPENLAFDYGLGDADAVATAIAGAAHVVTVAVPDNRVIVNAMEPRGTYAEWTDGKLHVAINGQGVWGPKADFKKHFGLDDDQIRVTNPDTGGGFGMKGMRYPEPLACAHAARVLGRPVRWMSERTEAMLTDNAGRDLTTTATLAFDANNRIVAYHLDTVANMGAYNSQFAQAIQTDLFSKVLMGTYDVQTAFMRTRGIYTNTTPVDAYRGAGRPEAIFVLERTMDEAARQLGVDPWELRRANFIRPDQFPYTTVSGVTYDVGDFAAVLAAAKNSADTTGFAARKAASAAKGLLRGQGICYYIESILGDPSETTAVEFRDDGRVDIYVGTQSNGQGHETVFAQFLSDHTGIPADRIAVVQGDSDLIPQGGGTGGSRSVTVQNTATLATVEAMIPAFAAYLADKEGVDAAGVTFDDERFRIPGSNLSPTVLEVADMARADGRGDLLRHSQRITLDNRSFPNGCHVAEIEIDPETGESHVDRYTVVDDFGNLMNPMLVEGQIHGGVAQGLGQALMERTVFDADGQLLTASFMDYAMPRASEMPMIGFSTRPTPSLYNPMGMKGCGEAGTVGALAAVTNAALDAMWDAGVRHVEMPLTPHRVWAWLRDARSRDAA</sequence>
<dbReference type="SUPFAM" id="SSF56003">
    <property type="entry name" value="Molybdenum cofactor-binding domain"/>
    <property type="match status" value="1"/>
</dbReference>